<protein>
    <submittedName>
        <fullName evidence="4">Diguanylate cyclase/phosphodiesterase</fullName>
    </submittedName>
</protein>
<dbReference type="SMART" id="SM00052">
    <property type="entry name" value="EAL"/>
    <property type="match status" value="1"/>
</dbReference>
<dbReference type="EMBL" id="AGRW01000048">
    <property type="protein sequence ID" value="EIC01612.1"/>
    <property type="molecule type" value="Genomic_DNA"/>
</dbReference>
<keyword evidence="1" id="KW-0812">Transmembrane</keyword>
<dbReference type="SUPFAM" id="SSF141868">
    <property type="entry name" value="EAL domain-like"/>
    <property type="match status" value="1"/>
</dbReference>
<dbReference type="SUPFAM" id="SSF55785">
    <property type="entry name" value="PYP-like sensor domain (PAS domain)"/>
    <property type="match status" value="1"/>
</dbReference>
<dbReference type="PANTHER" id="PTHR44757">
    <property type="entry name" value="DIGUANYLATE CYCLASE DGCP"/>
    <property type="match status" value="1"/>
</dbReference>
<dbReference type="AlphaFoldDB" id="H7EL80"/>
<sequence>MRTSFLAFAITMSVTMLFHFVYAIRKKQQISKYVAGIHITAFFALISYIITLFTLNERIARLFYGLYFIGIDCLLMAFMDFVLVFTEEQFKRQPTKSIRIAAGIIALLDTCAFIANAVSGNASQSPSFTLSQYSVNGHFISWLVSYRIGFIFHSVFDYSLAILIVFILGKKAISAKPFYRNKFIALGALFLLVMFFNLSFMIFSVTFRFSILMYSISVIGVTYLTFLIIPKEISAKIKLIIAENINNAVICFDMSGKCIFMNRLAKEIFETEENCLKFYREYNALGKDFIKKREKLTKGGSTRTFIVFANRLRDSKDRKIGTYMKFEDITEEERQLEAEKYRATHDELTGLLNRRCFFKYAEDEIRQHPEIARFFICMNVRNFRLANDIFGEKFCNEFLKKIAATLTRITSCDTLLGRISGGKFAILIKKAEFEQNSFLSEIEKSQIETSTVKYRFDINMGIYDVNDPHESAASMFDKASLALKRIKDDYERSVEYYNEALMEQLIREKQIISRFDTAIAEGQFSMFLQPQVSSSTLKIVGAEALVRWYDTSEDVMIPPGEFVPVLEKTGFIYRLDKFIWEEAVKKLADWGGRGIDFYIAVNISAKDFYYLDIYKTFTELVTEYGVNPRMLKLEITETVLMQDFNMHSKILARLQEFGFCIEMDDFGSGYSSLNVLKNIKMDVLKIDMAFLKQTENVNKSTMILDSIVKMAKRLGMTIITEGVENEYQVDFLKRIGCDIFQGYFYSKPVSVAAFEEMYTEGTN</sequence>
<dbReference type="NCBIfam" id="TIGR00254">
    <property type="entry name" value="GGDEF"/>
    <property type="match status" value="1"/>
</dbReference>
<evidence type="ECO:0000313" key="5">
    <source>
        <dbReference type="Proteomes" id="UP000003571"/>
    </source>
</evidence>
<dbReference type="CDD" id="cd01948">
    <property type="entry name" value="EAL"/>
    <property type="match status" value="1"/>
</dbReference>
<gene>
    <name evidence="4" type="ORF">TresaDRAFT_2001</name>
</gene>
<dbReference type="RefSeq" id="WP_002704611.1">
    <property type="nucleotide sequence ID" value="NZ_AGRW01000048.1"/>
</dbReference>
<feature type="transmembrane region" description="Helical" evidence="1">
    <location>
        <begin position="183"/>
        <end position="205"/>
    </location>
</feature>
<dbReference type="PROSITE" id="PS50883">
    <property type="entry name" value="EAL"/>
    <property type="match status" value="1"/>
</dbReference>
<evidence type="ECO:0000256" key="1">
    <source>
        <dbReference type="SAM" id="Phobius"/>
    </source>
</evidence>
<dbReference type="InterPro" id="IPR035919">
    <property type="entry name" value="EAL_sf"/>
</dbReference>
<dbReference type="Gene3D" id="3.30.70.270">
    <property type="match status" value="1"/>
</dbReference>
<dbReference type="InterPro" id="IPR035965">
    <property type="entry name" value="PAS-like_dom_sf"/>
</dbReference>
<keyword evidence="1" id="KW-0472">Membrane</keyword>
<keyword evidence="1" id="KW-1133">Transmembrane helix</keyword>
<proteinExistence type="predicted"/>
<dbReference type="Pfam" id="PF00990">
    <property type="entry name" value="GGDEF"/>
    <property type="match status" value="1"/>
</dbReference>
<reference evidence="4 5" key="1">
    <citation type="submission" date="2011-09" db="EMBL/GenBank/DDBJ databases">
        <title>The draft genome of Treponema saccharophilum DSM 2985.</title>
        <authorList>
            <consortium name="US DOE Joint Genome Institute (JGI-PGF)"/>
            <person name="Lucas S."/>
            <person name="Copeland A."/>
            <person name="Lapidus A."/>
            <person name="Glavina del Rio T."/>
            <person name="Dalin E."/>
            <person name="Tice H."/>
            <person name="Bruce D."/>
            <person name="Goodwin L."/>
            <person name="Pitluck S."/>
            <person name="Peters L."/>
            <person name="Kyrpides N."/>
            <person name="Mavromatis K."/>
            <person name="Ivanova N."/>
            <person name="Markowitz V."/>
            <person name="Cheng J.-F."/>
            <person name="Hugenholtz P."/>
            <person name="Woyke T."/>
            <person name="Wu D."/>
            <person name="Gronow S."/>
            <person name="Wellnitz S."/>
            <person name="Brambilla E."/>
            <person name="Klenk H.-P."/>
            <person name="Eisen J.A."/>
        </authorList>
    </citation>
    <scope>NUCLEOTIDE SEQUENCE [LARGE SCALE GENOMIC DNA]</scope>
    <source>
        <strain evidence="4 5">DSM 2985</strain>
    </source>
</reference>
<dbReference type="Proteomes" id="UP000003571">
    <property type="component" value="Unassembled WGS sequence"/>
</dbReference>
<organism evidence="4 5">
    <name type="scientific">Treponema saccharophilum DSM 2985</name>
    <dbReference type="NCBI Taxonomy" id="907348"/>
    <lineage>
        <taxon>Bacteria</taxon>
        <taxon>Pseudomonadati</taxon>
        <taxon>Spirochaetota</taxon>
        <taxon>Spirochaetia</taxon>
        <taxon>Spirochaetales</taxon>
        <taxon>Treponemataceae</taxon>
        <taxon>Treponema</taxon>
    </lineage>
</organism>
<name>H7EL80_9SPIR</name>
<dbReference type="SMART" id="SM00267">
    <property type="entry name" value="GGDEF"/>
    <property type="match status" value="1"/>
</dbReference>
<evidence type="ECO:0000259" key="3">
    <source>
        <dbReference type="PROSITE" id="PS50887"/>
    </source>
</evidence>
<feature type="transmembrane region" description="Helical" evidence="1">
    <location>
        <begin position="36"/>
        <end position="56"/>
    </location>
</feature>
<dbReference type="PANTHER" id="PTHR44757:SF2">
    <property type="entry name" value="BIOFILM ARCHITECTURE MAINTENANCE PROTEIN MBAA"/>
    <property type="match status" value="1"/>
</dbReference>
<feature type="domain" description="EAL" evidence="2">
    <location>
        <begin position="508"/>
        <end position="762"/>
    </location>
</feature>
<evidence type="ECO:0000259" key="2">
    <source>
        <dbReference type="PROSITE" id="PS50883"/>
    </source>
</evidence>
<feature type="transmembrane region" description="Helical" evidence="1">
    <location>
        <begin position="98"/>
        <end position="119"/>
    </location>
</feature>
<dbReference type="PROSITE" id="PS50887">
    <property type="entry name" value="GGDEF"/>
    <property type="match status" value="1"/>
</dbReference>
<dbReference type="InterPro" id="IPR052155">
    <property type="entry name" value="Biofilm_reg_signaling"/>
</dbReference>
<dbReference type="SUPFAM" id="SSF55073">
    <property type="entry name" value="Nucleotide cyclase"/>
    <property type="match status" value="1"/>
</dbReference>
<dbReference type="InterPro" id="IPR000160">
    <property type="entry name" value="GGDEF_dom"/>
</dbReference>
<dbReference type="Gene3D" id="3.20.20.450">
    <property type="entry name" value="EAL domain"/>
    <property type="match status" value="1"/>
</dbReference>
<dbReference type="InterPro" id="IPR029787">
    <property type="entry name" value="Nucleotide_cyclase"/>
</dbReference>
<keyword evidence="5" id="KW-1185">Reference proteome</keyword>
<dbReference type="Pfam" id="PF00563">
    <property type="entry name" value="EAL"/>
    <property type="match status" value="1"/>
</dbReference>
<dbReference type="InterPro" id="IPR043128">
    <property type="entry name" value="Rev_trsase/Diguanyl_cyclase"/>
</dbReference>
<dbReference type="InterPro" id="IPR001633">
    <property type="entry name" value="EAL_dom"/>
</dbReference>
<feature type="transmembrane region" description="Helical" evidence="1">
    <location>
        <begin position="6"/>
        <end position="24"/>
    </location>
</feature>
<feature type="domain" description="GGDEF" evidence="3">
    <location>
        <begin position="371"/>
        <end position="499"/>
    </location>
</feature>
<feature type="transmembrane region" description="Helical" evidence="1">
    <location>
        <begin position="62"/>
        <end position="86"/>
    </location>
</feature>
<evidence type="ECO:0000313" key="4">
    <source>
        <dbReference type="EMBL" id="EIC01612.1"/>
    </source>
</evidence>
<dbReference type="OrthoDB" id="366324at2"/>
<dbReference type="eggNOG" id="COG5001">
    <property type="taxonomic scope" value="Bacteria"/>
</dbReference>
<dbReference type="STRING" id="907348.TresaDRAFT_2001"/>
<dbReference type="PATRIC" id="fig|907348.3.peg.1664"/>
<accession>H7EL80</accession>
<feature type="transmembrane region" description="Helical" evidence="1">
    <location>
        <begin position="139"/>
        <end position="168"/>
    </location>
</feature>
<feature type="transmembrane region" description="Helical" evidence="1">
    <location>
        <begin position="211"/>
        <end position="229"/>
    </location>
</feature>
<comment type="caution">
    <text evidence="4">The sequence shown here is derived from an EMBL/GenBank/DDBJ whole genome shotgun (WGS) entry which is preliminary data.</text>
</comment>